<feature type="transmembrane region" description="Helical" evidence="1">
    <location>
        <begin position="332"/>
        <end position="351"/>
    </location>
</feature>
<accession>A0A143YLP0</accession>
<proteinExistence type="predicted"/>
<dbReference type="PANTHER" id="PTHR11328:SF24">
    <property type="entry name" value="MAJOR FACILITATOR SUPERFAMILY (MFS) PROFILE DOMAIN-CONTAINING PROTEIN"/>
    <property type="match status" value="1"/>
</dbReference>
<feature type="transmembrane region" description="Helical" evidence="1">
    <location>
        <begin position="170"/>
        <end position="192"/>
    </location>
</feature>
<dbReference type="InterPro" id="IPR036259">
    <property type="entry name" value="MFS_trans_sf"/>
</dbReference>
<dbReference type="GO" id="GO:0005886">
    <property type="term" value="C:plasma membrane"/>
    <property type="evidence" value="ECO:0007669"/>
    <property type="project" value="TreeGrafter"/>
</dbReference>
<name>A0A143YLP0_9LACT</name>
<keyword evidence="1" id="KW-1133">Transmembrane helix</keyword>
<dbReference type="InterPro" id="IPR001927">
    <property type="entry name" value="Na/Gal_symport"/>
</dbReference>
<feature type="transmembrane region" description="Helical" evidence="1">
    <location>
        <begin position="442"/>
        <end position="464"/>
    </location>
</feature>
<dbReference type="EMBL" id="FJNE01000004">
    <property type="protein sequence ID" value="CZQ93607.1"/>
    <property type="molecule type" value="Genomic_DNA"/>
</dbReference>
<keyword evidence="1" id="KW-0472">Membrane</keyword>
<dbReference type="Proteomes" id="UP000242754">
    <property type="component" value="Unassembled WGS sequence"/>
</dbReference>
<keyword evidence="1" id="KW-0812">Transmembrane</keyword>
<keyword evidence="2" id="KW-0813">Transport</keyword>
<feature type="transmembrane region" description="Helical" evidence="1">
    <location>
        <begin position="357"/>
        <end position="379"/>
    </location>
</feature>
<keyword evidence="3" id="KW-1185">Reference proteome</keyword>
<protein>
    <submittedName>
        <fullName evidence="2">Mfs/sugar transport protein</fullName>
    </submittedName>
</protein>
<feature type="transmembrane region" description="Helical" evidence="1">
    <location>
        <begin position="101"/>
        <end position="119"/>
    </location>
</feature>
<dbReference type="NCBIfam" id="TIGR00792">
    <property type="entry name" value="gph"/>
    <property type="match status" value="1"/>
</dbReference>
<dbReference type="Gene3D" id="1.20.1250.20">
    <property type="entry name" value="MFS general substrate transporter like domains"/>
    <property type="match status" value="2"/>
</dbReference>
<dbReference type="GO" id="GO:0008643">
    <property type="term" value="P:carbohydrate transport"/>
    <property type="evidence" value="ECO:0007669"/>
    <property type="project" value="InterPro"/>
</dbReference>
<keyword evidence="2" id="KW-0762">Sugar transport</keyword>
<feature type="transmembrane region" description="Helical" evidence="1">
    <location>
        <begin position="131"/>
        <end position="149"/>
    </location>
</feature>
<evidence type="ECO:0000313" key="2">
    <source>
        <dbReference type="EMBL" id="CZQ93607.1"/>
    </source>
</evidence>
<reference evidence="2 3" key="1">
    <citation type="submission" date="2016-02" db="EMBL/GenBank/DDBJ databases">
        <authorList>
            <person name="Wen L."/>
            <person name="He K."/>
            <person name="Yang H."/>
        </authorList>
    </citation>
    <scope>NUCLEOTIDE SEQUENCE [LARGE SCALE GENOMIC DNA]</scope>
    <source>
        <strain evidence="2">Trichococcus palustris</strain>
    </source>
</reference>
<feature type="transmembrane region" description="Helical" evidence="1">
    <location>
        <begin position="266"/>
        <end position="289"/>
    </location>
</feature>
<dbReference type="Pfam" id="PF13347">
    <property type="entry name" value="MFS_2"/>
    <property type="match status" value="1"/>
</dbReference>
<feature type="transmembrane region" description="Helical" evidence="1">
    <location>
        <begin position="301"/>
        <end position="320"/>
    </location>
</feature>
<dbReference type="STRING" id="140314.SAMN04488076_10665"/>
<dbReference type="GO" id="GO:0015293">
    <property type="term" value="F:symporter activity"/>
    <property type="evidence" value="ECO:0007669"/>
    <property type="project" value="InterPro"/>
</dbReference>
<evidence type="ECO:0000313" key="3">
    <source>
        <dbReference type="Proteomes" id="UP000242754"/>
    </source>
</evidence>
<sequence>MKNVNEKNIENVSDDNKTKEYPKFGMKDKISYAIGDMANDFSFIFTSSFLMVFYTKVLGVNPAVVGTLFLISRVIDAFADITIGRIVDTAKPAKDGRFRSWIRRMAPFIALSTFSMFIYGVQDASMPVKVAYIYVTYIIWGILYSSINIPYGSMASVISPNPDERASLSVFRSSGAAVASIIISFLVPKLIFKSEIINGVAAQVIIPVRFTIIAAAFAVTSFILYRICYSFSVERVQAAPKESAESTTIGKEMKAITRLFFSDRSLLTLIGIAILLLLSTLLVGTMNAYVYPEYFNSSTGLAIAGIFGTLGTLILAPFAGKIASKFGKKESGGLSLIFAGLLYAGLYFTHVQSLTTFLTIIFLANLGQGYFMIIIWAFITDVIDNMEIKNGVREDATVYACYSFARKIGQALAGGLGGYALTVIGYQQTAQVQTEAVKNGLYQVYTVAPAVGLTLAGIILLTIYPLGKKKVLENNAILLARREGK</sequence>
<organism evidence="2 3">
    <name type="scientific">Trichococcus palustris</name>
    <dbReference type="NCBI Taxonomy" id="140314"/>
    <lineage>
        <taxon>Bacteria</taxon>
        <taxon>Bacillati</taxon>
        <taxon>Bacillota</taxon>
        <taxon>Bacilli</taxon>
        <taxon>Lactobacillales</taxon>
        <taxon>Carnobacteriaceae</taxon>
        <taxon>Trichococcus</taxon>
    </lineage>
</organism>
<dbReference type="GO" id="GO:0006814">
    <property type="term" value="P:sodium ion transport"/>
    <property type="evidence" value="ECO:0007669"/>
    <property type="project" value="InterPro"/>
</dbReference>
<gene>
    <name evidence="2" type="ORF">Tpal_1657</name>
</gene>
<dbReference type="PANTHER" id="PTHR11328">
    <property type="entry name" value="MAJOR FACILITATOR SUPERFAMILY DOMAIN-CONTAINING PROTEIN"/>
    <property type="match status" value="1"/>
</dbReference>
<dbReference type="AlphaFoldDB" id="A0A143YLP0"/>
<dbReference type="OrthoDB" id="9764596at2"/>
<dbReference type="SUPFAM" id="SSF103473">
    <property type="entry name" value="MFS general substrate transporter"/>
    <property type="match status" value="1"/>
</dbReference>
<dbReference type="InterPro" id="IPR039672">
    <property type="entry name" value="MFS_2"/>
</dbReference>
<dbReference type="RefSeq" id="WP_087033231.1">
    <property type="nucleotide sequence ID" value="NZ_FJNE01000004.1"/>
</dbReference>
<feature type="transmembrane region" description="Helical" evidence="1">
    <location>
        <begin position="411"/>
        <end position="430"/>
    </location>
</feature>
<feature type="transmembrane region" description="Helical" evidence="1">
    <location>
        <begin position="204"/>
        <end position="225"/>
    </location>
</feature>
<evidence type="ECO:0000256" key="1">
    <source>
        <dbReference type="SAM" id="Phobius"/>
    </source>
</evidence>